<name>A0A375HBM3_9BURK</name>
<gene>
    <name evidence="1" type="ORF">CBM2612_P0477</name>
</gene>
<evidence type="ECO:0000313" key="1">
    <source>
        <dbReference type="EMBL" id="SPD49132.1"/>
    </source>
</evidence>
<protein>
    <submittedName>
        <fullName evidence="1">Uncharacterized protein</fullName>
    </submittedName>
</protein>
<reference evidence="1" key="1">
    <citation type="submission" date="2018-01" db="EMBL/GenBank/DDBJ databases">
        <authorList>
            <person name="Gaut B.S."/>
            <person name="Morton B.R."/>
            <person name="Clegg M.T."/>
            <person name="Duvall M.R."/>
        </authorList>
    </citation>
    <scope>NUCLEOTIDE SEQUENCE</scope>
    <source>
        <strain evidence="1">Cupriavidus taiwanensis STM 8555</strain>
    </source>
</reference>
<dbReference type="EMBL" id="LT984809">
    <property type="protein sequence ID" value="SPD49132.1"/>
    <property type="molecule type" value="Genomic_DNA"/>
</dbReference>
<accession>A0A375HBM3</accession>
<geneLocation type="plasmid" evidence="1">
    <name>I</name>
</geneLocation>
<keyword evidence="1" id="KW-0614">Plasmid</keyword>
<organism evidence="1">
    <name type="scientific">Cupriavidus taiwanensis</name>
    <dbReference type="NCBI Taxonomy" id="164546"/>
    <lineage>
        <taxon>Bacteria</taxon>
        <taxon>Pseudomonadati</taxon>
        <taxon>Pseudomonadota</taxon>
        <taxon>Betaproteobacteria</taxon>
        <taxon>Burkholderiales</taxon>
        <taxon>Burkholderiaceae</taxon>
        <taxon>Cupriavidus</taxon>
    </lineage>
</organism>
<sequence length="64" mass="6872">MEELEAAGCFDPPPPLTAAARTRATAGGLLPQRRGAELGRRATCPTVCGGRSIWRRDLYSNLCL</sequence>
<proteinExistence type="predicted"/>
<dbReference type="AlphaFoldDB" id="A0A375HBM3"/>